<feature type="domain" description="CRAL-TRIO" evidence="2">
    <location>
        <begin position="71"/>
        <end position="242"/>
    </location>
</feature>
<accession>A0A1I7XHM2</accession>
<name>A0A1I7XHM2_HETBA</name>
<dbReference type="PROSITE" id="PS50191">
    <property type="entry name" value="CRAL_TRIO"/>
    <property type="match status" value="1"/>
</dbReference>
<dbReference type="WBParaSite" id="Hba_17244">
    <property type="protein sequence ID" value="Hba_17244"/>
    <property type="gene ID" value="Hba_17244"/>
</dbReference>
<dbReference type="PANTHER" id="PTHR47159:SF3">
    <property type="entry name" value="CRAL-TRIO DOMAIN-CONTAINING PROTEIN"/>
    <property type="match status" value="1"/>
</dbReference>
<dbReference type="InterPro" id="IPR001251">
    <property type="entry name" value="CRAL-TRIO_dom"/>
</dbReference>
<dbReference type="Gene3D" id="2.60.120.680">
    <property type="entry name" value="GOLD domain"/>
    <property type="match status" value="1"/>
</dbReference>
<keyword evidence="1" id="KW-1133">Transmembrane helix</keyword>
<evidence type="ECO:0000256" key="1">
    <source>
        <dbReference type="SAM" id="Phobius"/>
    </source>
</evidence>
<dbReference type="SUPFAM" id="SSF46938">
    <property type="entry name" value="CRAL/TRIO N-terminal domain"/>
    <property type="match status" value="1"/>
</dbReference>
<dbReference type="CDD" id="cd00170">
    <property type="entry name" value="SEC14"/>
    <property type="match status" value="1"/>
</dbReference>
<dbReference type="InterPro" id="IPR036273">
    <property type="entry name" value="CRAL/TRIO_N_dom_sf"/>
</dbReference>
<protein>
    <submittedName>
        <fullName evidence="4">CRAL-TRIO domain-containing protein</fullName>
    </submittedName>
</protein>
<dbReference type="InterPro" id="IPR053302">
    <property type="entry name" value="CRAL-TRIO_domain"/>
</dbReference>
<organism evidence="3 4">
    <name type="scientific">Heterorhabditis bacteriophora</name>
    <name type="common">Entomopathogenic nematode worm</name>
    <dbReference type="NCBI Taxonomy" id="37862"/>
    <lineage>
        <taxon>Eukaryota</taxon>
        <taxon>Metazoa</taxon>
        <taxon>Ecdysozoa</taxon>
        <taxon>Nematoda</taxon>
        <taxon>Chromadorea</taxon>
        <taxon>Rhabditida</taxon>
        <taxon>Rhabditina</taxon>
        <taxon>Rhabditomorpha</taxon>
        <taxon>Strongyloidea</taxon>
        <taxon>Heterorhabditidae</taxon>
        <taxon>Heterorhabditis</taxon>
    </lineage>
</organism>
<dbReference type="AlphaFoldDB" id="A0A1I7XHM2"/>
<dbReference type="SUPFAM" id="SSF52087">
    <property type="entry name" value="CRAL/TRIO domain"/>
    <property type="match status" value="1"/>
</dbReference>
<reference evidence="4" key="1">
    <citation type="submission" date="2016-11" db="UniProtKB">
        <authorList>
            <consortium name="WormBaseParasite"/>
        </authorList>
    </citation>
    <scope>IDENTIFICATION</scope>
</reference>
<feature type="transmembrane region" description="Helical" evidence="1">
    <location>
        <begin position="186"/>
        <end position="211"/>
    </location>
</feature>
<evidence type="ECO:0000313" key="4">
    <source>
        <dbReference type="WBParaSite" id="Hba_17244"/>
    </source>
</evidence>
<sequence>MPISEADKNKIEELRGLVKDQLTPYYDTDFNLLRWLKGHDYNIEMIKTKLMNHLLFRKSDWDLDHFADKPRNHVVHRHWKSGLTGEAIKTPNTVVNIEQTGGNDYWGMLNSHPINEILRARVHDLESMLRAVMTLEKKTGEQCSVLYIMDLSGLRMDRRLTTLLSGGLAAISSFMAEHYVEMVHSFVLVNVPSFITVIWFVSIGIIVDYFLKFFYQPFLAPVERGVPFPIECYYKGLIPDNALTLTISAGKTGHVDIEATEGSSLHWEIHSNGHFAFAIYELQGDQSNDVTQMTRAYPLFSVCLLYICLHNKLALLENGITNNIELLIDFCQINVNQLLLQMPIFTHERT</sequence>
<dbReference type="Pfam" id="PF00650">
    <property type="entry name" value="CRAL_TRIO"/>
    <property type="match status" value="1"/>
</dbReference>
<dbReference type="SMART" id="SM00516">
    <property type="entry name" value="SEC14"/>
    <property type="match status" value="1"/>
</dbReference>
<keyword evidence="1" id="KW-0472">Membrane</keyword>
<keyword evidence="3" id="KW-1185">Reference proteome</keyword>
<evidence type="ECO:0000313" key="3">
    <source>
        <dbReference type="Proteomes" id="UP000095283"/>
    </source>
</evidence>
<evidence type="ECO:0000259" key="2">
    <source>
        <dbReference type="PROSITE" id="PS50191"/>
    </source>
</evidence>
<dbReference type="PANTHER" id="PTHR47159">
    <property type="entry name" value="PROTEIN CBG07705-RELATED"/>
    <property type="match status" value="1"/>
</dbReference>
<proteinExistence type="predicted"/>
<keyword evidence="1" id="KW-0812">Transmembrane</keyword>
<dbReference type="Proteomes" id="UP000095283">
    <property type="component" value="Unplaced"/>
</dbReference>
<dbReference type="InterPro" id="IPR036865">
    <property type="entry name" value="CRAL-TRIO_dom_sf"/>
</dbReference>
<dbReference type="Gene3D" id="3.40.525.10">
    <property type="entry name" value="CRAL-TRIO lipid binding domain"/>
    <property type="match status" value="2"/>
</dbReference>